<dbReference type="Pfam" id="PF04542">
    <property type="entry name" value="Sigma70_r2"/>
    <property type="match status" value="1"/>
</dbReference>
<dbReference type="Proteomes" id="UP000321129">
    <property type="component" value="Unassembled WGS sequence"/>
</dbReference>
<dbReference type="Gene3D" id="1.10.1740.10">
    <property type="match status" value="1"/>
</dbReference>
<dbReference type="InterPro" id="IPR007630">
    <property type="entry name" value="RNA_pol_sigma70_r4"/>
</dbReference>
<dbReference type="AlphaFoldDB" id="A0A5C6UAH3"/>
<keyword evidence="2" id="KW-0731">Sigma factor</keyword>
<dbReference type="Pfam" id="PF04545">
    <property type="entry name" value="Sigma70_r4"/>
    <property type="match status" value="1"/>
</dbReference>
<accession>A0A5C6UAH3</accession>
<dbReference type="InterPro" id="IPR014284">
    <property type="entry name" value="RNA_pol_sigma-70_dom"/>
</dbReference>
<dbReference type="NCBIfam" id="NF005413">
    <property type="entry name" value="PRK06986.1"/>
    <property type="match status" value="1"/>
</dbReference>
<protein>
    <submittedName>
        <fullName evidence="8">FliA/WhiG family RNA polymerase sigma factor</fullName>
    </submittedName>
</protein>
<comment type="caution">
    <text evidence="8">The sequence shown here is derived from an EMBL/GenBank/DDBJ whole genome shotgun (WGS) entry which is preliminary data.</text>
</comment>
<feature type="domain" description="RNA polymerase sigma-70 region 2" evidence="6">
    <location>
        <begin position="23"/>
        <end position="93"/>
    </location>
</feature>
<evidence type="ECO:0000259" key="5">
    <source>
        <dbReference type="Pfam" id="PF04539"/>
    </source>
</evidence>
<dbReference type="GO" id="GO:0003899">
    <property type="term" value="F:DNA-directed RNA polymerase activity"/>
    <property type="evidence" value="ECO:0007669"/>
    <property type="project" value="InterPro"/>
</dbReference>
<dbReference type="Gene3D" id="1.20.140.160">
    <property type="match status" value="1"/>
</dbReference>
<evidence type="ECO:0000313" key="9">
    <source>
        <dbReference type="Proteomes" id="UP000321129"/>
    </source>
</evidence>
<dbReference type="PRINTS" id="PR00046">
    <property type="entry name" value="SIGMA70FCT"/>
</dbReference>
<dbReference type="EMBL" id="VOPY01000002">
    <property type="protein sequence ID" value="TXC68765.1"/>
    <property type="molecule type" value="Genomic_DNA"/>
</dbReference>
<dbReference type="GO" id="GO:0016987">
    <property type="term" value="F:sigma factor activity"/>
    <property type="evidence" value="ECO:0007669"/>
    <property type="project" value="UniProtKB-KW"/>
</dbReference>
<organism evidence="8 9">
    <name type="scientific">Flavisphingopyxis soli</name>
    <dbReference type="NCBI Taxonomy" id="2601267"/>
    <lineage>
        <taxon>Bacteria</taxon>
        <taxon>Pseudomonadati</taxon>
        <taxon>Pseudomonadota</taxon>
        <taxon>Alphaproteobacteria</taxon>
        <taxon>Sphingomonadales</taxon>
        <taxon>Sphingopyxidaceae</taxon>
        <taxon>Flavisphingopyxis</taxon>
    </lineage>
</organism>
<keyword evidence="3" id="KW-0238">DNA-binding</keyword>
<evidence type="ECO:0000256" key="4">
    <source>
        <dbReference type="ARBA" id="ARBA00023163"/>
    </source>
</evidence>
<dbReference type="SUPFAM" id="SSF88946">
    <property type="entry name" value="Sigma2 domain of RNA polymerase sigma factors"/>
    <property type="match status" value="1"/>
</dbReference>
<dbReference type="InterPro" id="IPR013325">
    <property type="entry name" value="RNA_pol_sigma_r2"/>
</dbReference>
<reference evidence="8 9" key="1">
    <citation type="submission" date="2019-08" db="EMBL/GenBank/DDBJ databases">
        <title>Sphingorhabdus soil sp. nov., isolated from arctic soil.</title>
        <authorList>
            <person name="Liu Y."/>
        </authorList>
    </citation>
    <scope>NUCLEOTIDE SEQUENCE [LARGE SCALE GENOMIC DNA]</scope>
    <source>
        <strain evidence="8 9">D-2Q-5-6</strain>
    </source>
</reference>
<keyword evidence="4" id="KW-0804">Transcription</keyword>
<name>A0A5C6UAH3_9SPHN</name>
<dbReference type="SUPFAM" id="SSF88659">
    <property type="entry name" value="Sigma3 and sigma4 domains of RNA polymerase sigma factors"/>
    <property type="match status" value="2"/>
</dbReference>
<keyword evidence="1" id="KW-0805">Transcription regulation</keyword>
<keyword evidence="9" id="KW-1185">Reference proteome</keyword>
<dbReference type="InterPro" id="IPR013324">
    <property type="entry name" value="RNA_pol_sigma_r3/r4-like"/>
</dbReference>
<evidence type="ECO:0000259" key="7">
    <source>
        <dbReference type="Pfam" id="PF04545"/>
    </source>
</evidence>
<dbReference type="NCBIfam" id="TIGR02479">
    <property type="entry name" value="FliA_WhiG"/>
    <property type="match status" value="1"/>
</dbReference>
<dbReference type="InterPro" id="IPR007627">
    <property type="entry name" value="RNA_pol_sigma70_r2"/>
</dbReference>
<dbReference type="InterPro" id="IPR000943">
    <property type="entry name" value="RNA_pol_sigma70"/>
</dbReference>
<dbReference type="GO" id="GO:0006352">
    <property type="term" value="P:DNA-templated transcription initiation"/>
    <property type="evidence" value="ECO:0007669"/>
    <property type="project" value="InterPro"/>
</dbReference>
<dbReference type="OrthoDB" id="9799825at2"/>
<evidence type="ECO:0000256" key="1">
    <source>
        <dbReference type="ARBA" id="ARBA00023015"/>
    </source>
</evidence>
<dbReference type="GO" id="GO:0003677">
    <property type="term" value="F:DNA binding"/>
    <property type="evidence" value="ECO:0007669"/>
    <property type="project" value="UniProtKB-KW"/>
</dbReference>
<gene>
    <name evidence="8" type="ORF">FSZ31_07235</name>
</gene>
<dbReference type="RefSeq" id="WP_147122719.1">
    <property type="nucleotide sequence ID" value="NZ_VOPY01000002.1"/>
</dbReference>
<dbReference type="CDD" id="cd06171">
    <property type="entry name" value="Sigma70_r4"/>
    <property type="match status" value="1"/>
</dbReference>
<dbReference type="PANTHER" id="PTHR30385:SF7">
    <property type="entry name" value="RNA POLYMERASE SIGMA FACTOR FLIA"/>
    <property type="match status" value="1"/>
</dbReference>
<evidence type="ECO:0000313" key="8">
    <source>
        <dbReference type="EMBL" id="TXC68765.1"/>
    </source>
</evidence>
<dbReference type="Pfam" id="PF04539">
    <property type="entry name" value="Sigma70_r3"/>
    <property type="match status" value="1"/>
</dbReference>
<evidence type="ECO:0000259" key="6">
    <source>
        <dbReference type="Pfam" id="PF04542"/>
    </source>
</evidence>
<dbReference type="PANTHER" id="PTHR30385">
    <property type="entry name" value="SIGMA FACTOR F FLAGELLAR"/>
    <property type="match status" value="1"/>
</dbReference>
<sequence length="242" mass="27345">MNFQTSHALTYDRVPARQRPQQLIEDHIPLVRKIAWHVAGRSPATIEVEDLIQIGMVALIEAARRYEDQGHQFSTYAGTRIRGAMIDQLRAHSNMCRSALDFRKQLRKAQDTLMKRIGRNPTQAELAEELGMEQGDFLHRLDQAADVQMESMDEVYSEHSIWFASEVEGADVALEREQLAELVQAGIGTLSEREQLVLQLFFVEELNLEEIGAVLGVSSARVCQIKKGALDSMRKKLGGQHH</sequence>
<dbReference type="NCBIfam" id="TIGR02937">
    <property type="entry name" value="sigma70-ECF"/>
    <property type="match status" value="1"/>
</dbReference>
<evidence type="ECO:0000256" key="2">
    <source>
        <dbReference type="ARBA" id="ARBA00023082"/>
    </source>
</evidence>
<feature type="domain" description="RNA polymerase sigma-70 region 3" evidence="5">
    <location>
        <begin position="104"/>
        <end position="152"/>
    </location>
</feature>
<evidence type="ECO:0000256" key="3">
    <source>
        <dbReference type="ARBA" id="ARBA00023125"/>
    </source>
</evidence>
<dbReference type="InterPro" id="IPR012845">
    <property type="entry name" value="RNA_pol_sigma_FliA_WhiG"/>
</dbReference>
<proteinExistence type="predicted"/>
<dbReference type="InterPro" id="IPR007624">
    <property type="entry name" value="RNA_pol_sigma70_r3"/>
</dbReference>
<feature type="domain" description="RNA polymerase sigma-70 region 4" evidence="7">
    <location>
        <begin position="187"/>
        <end position="235"/>
    </location>
</feature>